<feature type="domain" description="SAF" evidence="8">
    <location>
        <begin position="107"/>
        <end position="169"/>
    </location>
</feature>
<keyword evidence="4 7" id="KW-0732">Signal</keyword>
<keyword evidence="5 7" id="KW-0574">Periplasm</keyword>
<evidence type="ECO:0000256" key="4">
    <source>
        <dbReference type="ARBA" id="ARBA00022729"/>
    </source>
</evidence>
<evidence type="ECO:0000256" key="3">
    <source>
        <dbReference type="ARBA" id="ARBA00014754"/>
    </source>
</evidence>
<organism evidence="9 10">
    <name type="scientific">Methylocaldum szegediense</name>
    <dbReference type="NCBI Taxonomy" id="73780"/>
    <lineage>
        <taxon>Bacteria</taxon>
        <taxon>Pseudomonadati</taxon>
        <taxon>Pseudomonadota</taxon>
        <taxon>Gammaproteobacteria</taxon>
        <taxon>Methylococcales</taxon>
        <taxon>Methylococcaceae</taxon>
        <taxon>Methylocaldum</taxon>
    </lineage>
</organism>
<accession>A0ABM9I0C9</accession>
<keyword evidence="9" id="KW-0966">Cell projection</keyword>
<keyword evidence="9" id="KW-0969">Cilium</keyword>
<evidence type="ECO:0000313" key="9">
    <source>
        <dbReference type="EMBL" id="CAI8804540.1"/>
    </source>
</evidence>
<dbReference type="InterPro" id="IPR041231">
    <property type="entry name" value="FlgA_N"/>
</dbReference>
<dbReference type="SMART" id="SM00858">
    <property type="entry name" value="SAF"/>
    <property type="match status" value="1"/>
</dbReference>
<dbReference type="CDD" id="cd11614">
    <property type="entry name" value="SAF_CpaB_FlgA_like"/>
    <property type="match status" value="1"/>
</dbReference>
<dbReference type="Proteomes" id="UP001162030">
    <property type="component" value="Chromosome"/>
</dbReference>
<dbReference type="InterPro" id="IPR039246">
    <property type="entry name" value="Flagellar_FlgA"/>
</dbReference>
<dbReference type="InterPro" id="IPR013974">
    <property type="entry name" value="SAF"/>
</dbReference>
<proteinExistence type="inferred from homology"/>
<protein>
    <recommendedName>
        <fullName evidence="3 7">Flagella basal body P-ring formation protein FlgA</fullName>
    </recommendedName>
</protein>
<evidence type="ECO:0000256" key="7">
    <source>
        <dbReference type="RuleBase" id="RU362063"/>
    </source>
</evidence>
<comment type="subcellular location">
    <subcellularLocation>
        <location evidence="1 7">Periplasm</location>
    </subcellularLocation>
</comment>
<reference evidence="9 10" key="1">
    <citation type="submission" date="2023-03" db="EMBL/GenBank/DDBJ databases">
        <authorList>
            <person name="Pearce D."/>
        </authorList>
    </citation>
    <scope>NUCLEOTIDE SEQUENCE [LARGE SCALE GENOMIC DNA]</scope>
    <source>
        <strain evidence="9">Msz</strain>
    </source>
</reference>
<evidence type="ECO:0000313" key="10">
    <source>
        <dbReference type="Proteomes" id="UP001162030"/>
    </source>
</evidence>
<name>A0ABM9I0C9_9GAMM</name>
<dbReference type="RefSeq" id="WP_051331608.1">
    <property type="nucleotide sequence ID" value="NZ_OX458333.1"/>
</dbReference>
<dbReference type="Pfam" id="PF13144">
    <property type="entry name" value="ChapFlgA"/>
    <property type="match status" value="1"/>
</dbReference>
<evidence type="ECO:0000256" key="5">
    <source>
        <dbReference type="ARBA" id="ARBA00022764"/>
    </source>
</evidence>
<feature type="chain" id="PRO_5045004999" description="Flagella basal body P-ring formation protein FlgA" evidence="7">
    <location>
        <begin position="21"/>
        <end position="232"/>
    </location>
</feature>
<evidence type="ECO:0000259" key="8">
    <source>
        <dbReference type="SMART" id="SM00858"/>
    </source>
</evidence>
<keyword evidence="9" id="KW-0282">Flagellum</keyword>
<evidence type="ECO:0000256" key="1">
    <source>
        <dbReference type="ARBA" id="ARBA00004418"/>
    </source>
</evidence>
<sequence>MRGKPKFALLLALAMPGALAVERLQSHESIMAAMMSLIESDFRQRNEDFQAEPMKLDDRLRLPLCEQPLEAFFPPGQRESGFLSVGVRCVGSRPWTVYNKVRVKVYRDVVVLKKAVRHGAILTEADLDLQRRELGELHGRFFTSVEPVVNKPVKRSLAAGAVLSPDWITVPKMIRRGQKVIIQAESTHFAVKMSGEALSDGEVGQRIRVRNDQSARIVEGTVAGPGLVLIEL</sequence>
<dbReference type="PANTHER" id="PTHR36307">
    <property type="entry name" value="FLAGELLA BASAL BODY P-RING FORMATION PROTEIN FLGA"/>
    <property type="match status" value="1"/>
</dbReference>
<dbReference type="NCBIfam" id="TIGR03170">
    <property type="entry name" value="flgA_cterm"/>
    <property type="match status" value="1"/>
</dbReference>
<dbReference type="Gene3D" id="3.90.1210.10">
    <property type="entry name" value="Antifreeze-like/N-acetylneuraminic acid synthase C-terminal domain"/>
    <property type="match status" value="1"/>
</dbReference>
<dbReference type="InterPro" id="IPR017585">
    <property type="entry name" value="SAF_FlgA"/>
</dbReference>
<dbReference type="PANTHER" id="PTHR36307:SF1">
    <property type="entry name" value="FLAGELLA BASAL BODY P-RING FORMATION PROTEIN FLGA"/>
    <property type="match status" value="1"/>
</dbReference>
<keyword evidence="7" id="KW-1005">Bacterial flagellum biogenesis</keyword>
<dbReference type="Gene3D" id="2.30.30.760">
    <property type="match status" value="1"/>
</dbReference>
<evidence type="ECO:0000256" key="2">
    <source>
        <dbReference type="ARBA" id="ARBA00010474"/>
    </source>
</evidence>
<feature type="signal peptide" evidence="7">
    <location>
        <begin position="1"/>
        <end position="20"/>
    </location>
</feature>
<keyword evidence="10" id="KW-1185">Reference proteome</keyword>
<evidence type="ECO:0000256" key="6">
    <source>
        <dbReference type="ARBA" id="ARBA00025643"/>
    </source>
</evidence>
<comment type="function">
    <text evidence="6 7">Involved in the assembly process of the P-ring formation. It may associate with FlgF on the rod constituting a structure essential for the P-ring assembly or may act as a modulator protein for the P-ring assembly.</text>
</comment>
<comment type="similarity">
    <text evidence="2 7">Belongs to the FlgA family.</text>
</comment>
<dbReference type="EMBL" id="OX458333">
    <property type="protein sequence ID" value="CAI8804540.1"/>
    <property type="molecule type" value="Genomic_DNA"/>
</dbReference>
<dbReference type="Pfam" id="PF17656">
    <property type="entry name" value="ChapFlgA_N"/>
    <property type="match status" value="1"/>
</dbReference>
<gene>
    <name evidence="9" type="ORF">MSZNOR_1656</name>
</gene>